<dbReference type="GO" id="GO:0006032">
    <property type="term" value="P:chitin catabolic process"/>
    <property type="evidence" value="ECO:0007669"/>
    <property type="project" value="TreeGrafter"/>
</dbReference>
<evidence type="ECO:0000313" key="4">
    <source>
        <dbReference type="Proteomes" id="UP000297245"/>
    </source>
</evidence>
<dbReference type="PROSITE" id="PS51910">
    <property type="entry name" value="GH18_2"/>
    <property type="match status" value="1"/>
</dbReference>
<dbReference type="OrthoDB" id="73875at2759"/>
<dbReference type="InterPro" id="IPR029070">
    <property type="entry name" value="Chitinase_insertion_sf"/>
</dbReference>
<evidence type="ECO:0000256" key="1">
    <source>
        <dbReference type="SAM" id="MobiDB-lite"/>
    </source>
</evidence>
<dbReference type="PANTHER" id="PTHR11177:SF317">
    <property type="entry name" value="CHITINASE 12-RELATED"/>
    <property type="match status" value="1"/>
</dbReference>
<evidence type="ECO:0000259" key="2">
    <source>
        <dbReference type="PROSITE" id="PS51910"/>
    </source>
</evidence>
<reference evidence="3 4" key="1">
    <citation type="journal article" date="2019" name="Nat. Ecol. Evol.">
        <title>Megaphylogeny resolves global patterns of mushroom evolution.</title>
        <authorList>
            <person name="Varga T."/>
            <person name="Krizsan K."/>
            <person name="Foldi C."/>
            <person name="Dima B."/>
            <person name="Sanchez-Garcia M."/>
            <person name="Sanchez-Ramirez S."/>
            <person name="Szollosi G.J."/>
            <person name="Szarkandi J.G."/>
            <person name="Papp V."/>
            <person name="Albert L."/>
            <person name="Andreopoulos W."/>
            <person name="Angelini C."/>
            <person name="Antonin V."/>
            <person name="Barry K.W."/>
            <person name="Bougher N.L."/>
            <person name="Buchanan P."/>
            <person name="Buyck B."/>
            <person name="Bense V."/>
            <person name="Catcheside P."/>
            <person name="Chovatia M."/>
            <person name="Cooper J."/>
            <person name="Damon W."/>
            <person name="Desjardin D."/>
            <person name="Finy P."/>
            <person name="Geml J."/>
            <person name="Haridas S."/>
            <person name="Hughes K."/>
            <person name="Justo A."/>
            <person name="Karasinski D."/>
            <person name="Kautmanova I."/>
            <person name="Kiss B."/>
            <person name="Kocsube S."/>
            <person name="Kotiranta H."/>
            <person name="LaButti K.M."/>
            <person name="Lechner B.E."/>
            <person name="Liimatainen K."/>
            <person name="Lipzen A."/>
            <person name="Lukacs Z."/>
            <person name="Mihaltcheva S."/>
            <person name="Morgado L.N."/>
            <person name="Niskanen T."/>
            <person name="Noordeloos M.E."/>
            <person name="Ohm R.A."/>
            <person name="Ortiz-Santana B."/>
            <person name="Ovrebo C."/>
            <person name="Racz N."/>
            <person name="Riley R."/>
            <person name="Savchenko A."/>
            <person name="Shiryaev A."/>
            <person name="Soop K."/>
            <person name="Spirin V."/>
            <person name="Szebenyi C."/>
            <person name="Tomsovsky M."/>
            <person name="Tulloss R.E."/>
            <person name="Uehling J."/>
            <person name="Grigoriev I.V."/>
            <person name="Vagvolgyi C."/>
            <person name="Papp T."/>
            <person name="Martin F.M."/>
            <person name="Miettinen O."/>
            <person name="Hibbett D.S."/>
            <person name="Nagy L.G."/>
        </authorList>
    </citation>
    <scope>NUCLEOTIDE SEQUENCE [LARGE SCALE GENOMIC DNA]</scope>
    <source>
        <strain evidence="3 4">CBS 962.96</strain>
    </source>
</reference>
<keyword evidence="3" id="KW-0378">Hydrolase</keyword>
<dbReference type="Gene3D" id="3.20.20.80">
    <property type="entry name" value="Glycosidases"/>
    <property type="match status" value="1"/>
</dbReference>
<dbReference type="Gene3D" id="3.10.50.10">
    <property type="match status" value="1"/>
</dbReference>
<dbReference type="Pfam" id="PF00704">
    <property type="entry name" value="Glyco_hydro_18"/>
    <property type="match status" value="1"/>
</dbReference>
<dbReference type="PANTHER" id="PTHR11177">
    <property type="entry name" value="CHITINASE"/>
    <property type="match status" value="1"/>
</dbReference>
<dbReference type="AlphaFoldDB" id="A0A4S8KR25"/>
<proteinExistence type="predicted"/>
<dbReference type="SUPFAM" id="SSF54556">
    <property type="entry name" value="Chitinase insertion domain"/>
    <property type="match status" value="1"/>
</dbReference>
<sequence length="188" mass="20119">MSVGPNAPLNDSCSIFQAGSAVSAVNAWTSAGFPADQIILGVPAYGHGYHVDPADALDALGNLRVNPPFDRNQQPHGDSQDGEAGEDQCGNPVPPGGLFNFWGMIDEGYLSDNGSVVERVDYVFDECSLTPYVYDPSSEVLVSFDDAESFRLKGEFISNTGLAGFSMWHVLGDHEDILLDAITEGMSR</sequence>
<dbReference type="EMBL" id="ML180243">
    <property type="protein sequence ID" value="THU78204.1"/>
    <property type="molecule type" value="Genomic_DNA"/>
</dbReference>
<protein>
    <submittedName>
        <fullName evidence="3">Glycoside hydrolase</fullName>
    </submittedName>
</protein>
<dbReference type="Proteomes" id="UP000297245">
    <property type="component" value="Unassembled WGS sequence"/>
</dbReference>
<name>A0A4S8KR25_DENBC</name>
<dbReference type="GO" id="GO:0004568">
    <property type="term" value="F:chitinase activity"/>
    <property type="evidence" value="ECO:0007669"/>
    <property type="project" value="TreeGrafter"/>
</dbReference>
<feature type="region of interest" description="Disordered" evidence="1">
    <location>
        <begin position="64"/>
        <end position="90"/>
    </location>
</feature>
<dbReference type="InterPro" id="IPR001223">
    <property type="entry name" value="Glyco_hydro18_cat"/>
</dbReference>
<organism evidence="3 4">
    <name type="scientific">Dendrothele bispora (strain CBS 962.96)</name>
    <dbReference type="NCBI Taxonomy" id="1314807"/>
    <lineage>
        <taxon>Eukaryota</taxon>
        <taxon>Fungi</taxon>
        <taxon>Dikarya</taxon>
        <taxon>Basidiomycota</taxon>
        <taxon>Agaricomycotina</taxon>
        <taxon>Agaricomycetes</taxon>
        <taxon>Agaricomycetidae</taxon>
        <taxon>Agaricales</taxon>
        <taxon>Agaricales incertae sedis</taxon>
        <taxon>Dendrothele</taxon>
    </lineage>
</organism>
<dbReference type="GO" id="GO:0005576">
    <property type="term" value="C:extracellular region"/>
    <property type="evidence" value="ECO:0007669"/>
    <property type="project" value="TreeGrafter"/>
</dbReference>
<dbReference type="InterPro" id="IPR050314">
    <property type="entry name" value="Glycosyl_Hydrlase_18"/>
</dbReference>
<keyword evidence="4" id="KW-1185">Reference proteome</keyword>
<dbReference type="SUPFAM" id="SSF51445">
    <property type="entry name" value="(Trans)glycosidases"/>
    <property type="match status" value="1"/>
</dbReference>
<accession>A0A4S8KR25</accession>
<feature type="domain" description="GH18" evidence="2">
    <location>
        <begin position="1"/>
        <end position="188"/>
    </location>
</feature>
<dbReference type="InterPro" id="IPR017853">
    <property type="entry name" value="GH"/>
</dbReference>
<dbReference type="GO" id="GO:0008061">
    <property type="term" value="F:chitin binding"/>
    <property type="evidence" value="ECO:0007669"/>
    <property type="project" value="TreeGrafter"/>
</dbReference>
<gene>
    <name evidence="3" type="ORF">K435DRAFT_876898</name>
</gene>
<dbReference type="GO" id="GO:0005975">
    <property type="term" value="P:carbohydrate metabolic process"/>
    <property type="evidence" value="ECO:0007669"/>
    <property type="project" value="InterPro"/>
</dbReference>
<evidence type="ECO:0000313" key="3">
    <source>
        <dbReference type="EMBL" id="THU78204.1"/>
    </source>
</evidence>